<keyword evidence="1" id="KW-0378">Hydrolase</keyword>
<proteinExistence type="predicted"/>
<dbReference type="AlphaFoldDB" id="A0A8S4QRV9"/>
<keyword evidence="3" id="KW-1185">Reference proteome</keyword>
<dbReference type="InterPro" id="IPR039737">
    <property type="entry name" value="INPP5A"/>
</dbReference>
<comment type="caution">
    <text evidence="2">The sequence shown here is derived from an EMBL/GenBank/DDBJ whole genome shotgun (WGS) entry which is preliminary data.</text>
</comment>
<feature type="non-terminal residue" evidence="2">
    <location>
        <position position="1"/>
    </location>
</feature>
<dbReference type="Proteomes" id="UP000838756">
    <property type="component" value="Unassembled WGS sequence"/>
</dbReference>
<reference evidence="2" key="1">
    <citation type="submission" date="2022-03" db="EMBL/GenBank/DDBJ databases">
        <authorList>
            <person name="Lindestad O."/>
        </authorList>
    </citation>
    <scope>NUCLEOTIDE SEQUENCE</scope>
</reference>
<dbReference type="PANTHER" id="PTHR12997:SF2">
    <property type="entry name" value="INOSITOL POLYPHOSPHATE-5-PHOSPHATASE A"/>
    <property type="match status" value="1"/>
</dbReference>
<evidence type="ECO:0000313" key="2">
    <source>
        <dbReference type="EMBL" id="CAH2212643.1"/>
    </source>
</evidence>
<evidence type="ECO:0000256" key="1">
    <source>
        <dbReference type="ARBA" id="ARBA00022801"/>
    </source>
</evidence>
<gene>
    <name evidence="2" type="primary">jg24915</name>
    <name evidence="2" type="ORF">PAEG_LOCUS3504</name>
</gene>
<accession>A0A8S4QRV9</accession>
<dbReference type="OrthoDB" id="5780965at2759"/>
<name>A0A8S4QRV9_9NEOP</name>
<dbReference type="GO" id="GO:0004445">
    <property type="term" value="F:inositol-polyphosphate 5-phosphatase activity"/>
    <property type="evidence" value="ECO:0007669"/>
    <property type="project" value="InterPro"/>
</dbReference>
<sequence length="91" mass="10515">PSVMLPIWTSEFLQAVARMDPKFIALHLQEVGGKAYEKSMQYVKDFVQRLCDSPELRLYDKIRIFLDEDFSSPEKFTAHSGVLIDSIIVHK</sequence>
<dbReference type="PANTHER" id="PTHR12997">
    <property type="entry name" value="TYPE I INOSITOL-1,4,5-TRISPHOSPHATE 5-PHOSPHATASE"/>
    <property type="match status" value="1"/>
</dbReference>
<evidence type="ECO:0000313" key="3">
    <source>
        <dbReference type="Proteomes" id="UP000838756"/>
    </source>
</evidence>
<dbReference type="EMBL" id="CAKXAJ010011257">
    <property type="protein sequence ID" value="CAH2212643.1"/>
    <property type="molecule type" value="Genomic_DNA"/>
</dbReference>
<organism evidence="2 3">
    <name type="scientific">Pararge aegeria aegeria</name>
    <dbReference type="NCBI Taxonomy" id="348720"/>
    <lineage>
        <taxon>Eukaryota</taxon>
        <taxon>Metazoa</taxon>
        <taxon>Ecdysozoa</taxon>
        <taxon>Arthropoda</taxon>
        <taxon>Hexapoda</taxon>
        <taxon>Insecta</taxon>
        <taxon>Pterygota</taxon>
        <taxon>Neoptera</taxon>
        <taxon>Endopterygota</taxon>
        <taxon>Lepidoptera</taxon>
        <taxon>Glossata</taxon>
        <taxon>Ditrysia</taxon>
        <taxon>Papilionoidea</taxon>
        <taxon>Nymphalidae</taxon>
        <taxon>Satyrinae</taxon>
        <taxon>Satyrini</taxon>
        <taxon>Parargina</taxon>
        <taxon>Pararge</taxon>
    </lineage>
</organism>
<protein>
    <submittedName>
        <fullName evidence="2">Jg24915 protein</fullName>
    </submittedName>
</protein>